<organism evidence="2 3">
    <name type="scientific">Streptomyces formicae</name>
    <dbReference type="NCBI Taxonomy" id="1616117"/>
    <lineage>
        <taxon>Bacteria</taxon>
        <taxon>Bacillati</taxon>
        <taxon>Actinomycetota</taxon>
        <taxon>Actinomycetes</taxon>
        <taxon>Kitasatosporales</taxon>
        <taxon>Streptomycetaceae</taxon>
        <taxon>Streptomyces</taxon>
    </lineage>
</organism>
<proteinExistence type="predicted"/>
<evidence type="ECO:0000313" key="3">
    <source>
        <dbReference type="Proteomes" id="UP000828924"/>
    </source>
</evidence>
<dbReference type="Gene3D" id="2.60.40.2240">
    <property type="entry name" value="Acyl-CoA thioester hydrolase/BAAT N-terminal domain"/>
    <property type="match status" value="1"/>
</dbReference>
<name>A0ABY3WJM6_9ACTN</name>
<keyword evidence="3" id="KW-1185">Reference proteome</keyword>
<evidence type="ECO:0000313" key="2">
    <source>
        <dbReference type="EMBL" id="UNM11895.1"/>
    </source>
</evidence>
<protein>
    <submittedName>
        <fullName evidence="2">Acyl-CoA thioesterase/BAAT N-terminal domain-containing protein</fullName>
    </submittedName>
</protein>
<feature type="region of interest" description="Disordered" evidence="1">
    <location>
        <begin position="88"/>
        <end position="129"/>
    </location>
</feature>
<dbReference type="Proteomes" id="UP000828924">
    <property type="component" value="Chromosome"/>
</dbReference>
<dbReference type="InterPro" id="IPR042490">
    <property type="entry name" value="Thio_Ohase/BAAT_N"/>
</dbReference>
<dbReference type="RefSeq" id="WP_242330482.1">
    <property type="nucleotide sequence ID" value="NZ_CP071872.1"/>
</dbReference>
<feature type="compositionally biased region" description="Low complexity" evidence="1">
    <location>
        <begin position="110"/>
        <end position="123"/>
    </location>
</feature>
<accession>A0ABY3WJM6</accession>
<reference evidence="2 3" key="1">
    <citation type="submission" date="2021-03" db="EMBL/GenBank/DDBJ databases">
        <title>Complete genome of Streptomyces formicae strain 1H-GS9 (DSM 100524).</title>
        <authorList>
            <person name="Atanasov K.E."/>
            <person name="Altabella T."/>
            <person name="Ferrer A."/>
        </authorList>
    </citation>
    <scope>NUCLEOTIDE SEQUENCE [LARGE SCALE GENOMIC DNA]</scope>
    <source>
        <strain evidence="2 3">1H-GS9</strain>
    </source>
</reference>
<evidence type="ECO:0000256" key="1">
    <source>
        <dbReference type="SAM" id="MobiDB-lite"/>
    </source>
</evidence>
<gene>
    <name evidence="2" type="ORF">J4032_10375</name>
</gene>
<sequence length="129" mass="13441">MELIIKPGEGLVDEVPELVVQGLGPHEQVTVRIDVTDAAGTAWRSVNRYRADRGRRRHGDGRAAGGFVHGCGSVGAVVVDDVRAARPAAGRFHGPGLPADVDRALRRRSGPPGAADGAAPLARPADRAD</sequence>
<dbReference type="EMBL" id="CP071872">
    <property type="protein sequence ID" value="UNM11895.1"/>
    <property type="molecule type" value="Genomic_DNA"/>
</dbReference>